<dbReference type="EMBL" id="SMKU01000167">
    <property type="protein sequence ID" value="TDD79750.1"/>
    <property type="molecule type" value="Genomic_DNA"/>
</dbReference>
<dbReference type="Gene3D" id="1.10.1200.10">
    <property type="entry name" value="ACP-like"/>
    <property type="match status" value="1"/>
</dbReference>
<dbReference type="InterPro" id="IPR001227">
    <property type="entry name" value="Ac_transferase_dom_sf"/>
</dbReference>
<reference evidence="10 11" key="1">
    <citation type="submission" date="2019-03" db="EMBL/GenBank/DDBJ databases">
        <title>Draft genome sequences of novel Actinobacteria.</title>
        <authorList>
            <person name="Sahin N."/>
            <person name="Ay H."/>
            <person name="Saygin H."/>
        </authorList>
    </citation>
    <scope>NUCLEOTIDE SEQUENCE [LARGE SCALE GENOMIC DNA]</scope>
    <source>
        <strain evidence="10 11">H3C3</strain>
    </source>
</reference>
<dbReference type="SMART" id="SM00823">
    <property type="entry name" value="PKS_PP"/>
    <property type="match status" value="1"/>
</dbReference>
<evidence type="ECO:0000259" key="9">
    <source>
        <dbReference type="PROSITE" id="PS52004"/>
    </source>
</evidence>
<dbReference type="GO" id="GO:0033068">
    <property type="term" value="P:macrolide biosynthetic process"/>
    <property type="evidence" value="ECO:0007669"/>
    <property type="project" value="UniProtKB-ARBA"/>
</dbReference>
<dbReference type="PANTHER" id="PTHR43775">
    <property type="entry name" value="FATTY ACID SYNTHASE"/>
    <property type="match status" value="1"/>
</dbReference>
<dbReference type="SUPFAM" id="SSF52151">
    <property type="entry name" value="FabD/lysophospholipase-like"/>
    <property type="match status" value="1"/>
</dbReference>
<evidence type="ECO:0000256" key="3">
    <source>
        <dbReference type="ARBA" id="ARBA00022553"/>
    </source>
</evidence>
<dbReference type="InterPro" id="IPR016035">
    <property type="entry name" value="Acyl_Trfase/lysoPLipase"/>
</dbReference>
<gene>
    <name evidence="10" type="ORF">E1298_27135</name>
</gene>
<dbReference type="Proteomes" id="UP000294513">
    <property type="component" value="Unassembled WGS sequence"/>
</dbReference>
<dbReference type="Pfam" id="PF00550">
    <property type="entry name" value="PP-binding"/>
    <property type="match status" value="1"/>
</dbReference>
<dbReference type="Gene3D" id="3.30.70.3290">
    <property type="match status" value="1"/>
</dbReference>
<dbReference type="PROSITE" id="PS00606">
    <property type="entry name" value="KS3_1"/>
    <property type="match status" value="1"/>
</dbReference>
<dbReference type="CDD" id="cd00833">
    <property type="entry name" value="PKS"/>
    <property type="match status" value="1"/>
</dbReference>
<dbReference type="Pfam" id="PF08990">
    <property type="entry name" value="Docking"/>
    <property type="match status" value="1"/>
</dbReference>
<dbReference type="PROSITE" id="PS50075">
    <property type="entry name" value="CARRIER"/>
    <property type="match status" value="1"/>
</dbReference>
<dbReference type="InterPro" id="IPR036736">
    <property type="entry name" value="ACP-like_sf"/>
</dbReference>
<dbReference type="InterPro" id="IPR009081">
    <property type="entry name" value="PP-bd_ACP"/>
</dbReference>
<dbReference type="InterPro" id="IPR020841">
    <property type="entry name" value="PKS_Beta-ketoAc_synthase_dom"/>
</dbReference>
<evidence type="ECO:0000256" key="1">
    <source>
        <dbReference type="ARBA" id="ARBA00001957"/>
    </source>
</evidence>
<dbReference type="Pfam" id="PF02801">
    <property type="entry name" value="Ketoacyl-synt_C"/>
    <property type="match status" value="1"/>
</dbReference>
<dbReference type="InterPro" id="IPR016036">
    <property type="entry name" value="Malonyl_transacylase_ACP-bd"/>
</dbReference>
<dbReference type="InterPro" id="IPR014030">
    <property type="entry name" value="Ketoacyl_synth_N"/>
</dbReference>
<evidence type="ECO:0000256" key="4">
    <source>
        <dbReference type="ARBA" id="ARBA00022679"/>
    </source>
</evidence>
<dbReference type="Pfam" id="PF00109">
    <property type="entry name" value="ketoacyl-synt"/>
    <property type="match status" value="1"/>
</dbReference>
<dbReference type="RefSeq" id="WP_131898127.1">
    <property type="nucleotide sequence ID" value="NZ_SMKU01000167.1"/>
</dbReference>
<evidence type="ECO:0000256" key="6">
    <source>
        <dbReference type="ARBA" id="ARBA00023268"/>
    </source>
</evidence>
<feature type="domain" description="Carrier" evidence="8">
    <location>
        <begin position="943"/>
        <end position="1019"/>
    </location>
</feature>
<evidence type="ECO:0000259" key="8">
    <source>
        <dbReference type="PROSITE" id="PS50075"/>
    </source>
</evidence>
<dbReference type="Gene3D" id="3.40.47.10">
    <property type="match status" value="1"/>
</dbReference>
<dbReference type="GO" id="GO:0006633">
    <property type="term" value="P:fatty acid biosynthetic process"/>
    <property type="evidence" value="ECO:0007669"/>
    <property type="project" value="InterPro"/>
</dbReference>
<organism evidence="10 11">
    <name type="scientific">Actinomadura rubrisoli</name>
    <dbReference type="NCBI Taxonomy" id="2530368"/>
    <lineage>
        <taxon>Bacteria</taxon>
        <taxon>Bacillati</taxon>
        <taxon>Actinomycetota</taxon>
        <taxon>Actinomycetes</taxon>
        <taxon>Streptosporangiales</taxon>
        <taxon>Thermomonosporaceae</taxon>
        <taxon>Actinomadura</taxon>
    </lineage>
</organism>
<dbReference type="SUPFAM" id="SSF55048">
    <property type="entry name" value="Probable ACP-binding domain of malonyl-CoA ACP transacylase"/>
    <property type="match status" value="1"/>
</dbReference>
<dbReference type="OrthoDB" id="4537517at2"/>
<keyword evidence="5" id="KW-0045">Antibiotic biosynthesis</keyword>
<dbReference type="SUPFAM" id="SSF53901">
    <property type="entry name" value="Thiolase-like"/>
    <property type="match status" value="1"/>
</dbReference>
<dbReference type="SMART" id="SM00827">
    <property type="entry name" value="PKS_AT"/>
    <property type="match status" value="1"/>
</dbReference>
<evidence type="ECO:0000313" key="11">
    <source>
        <dbReference type="Proteomes" id="UP000294513"/>
    </source>
</evidence>
<evidence type="ECO:0000256" key="2">
    <source>
        <dbReference type="ARBA" id="ARBA00022450"/>
    </source>
</evidence>
<dbReference type="InterPro" id="IPR015083">
    <property type="entry name" value="NorB/c/GfsB-D-like_docking"/>
</dbReference>
<dbReference type="InterPro" id="IPR016039">
    <property type="entry name" value="Thiolase-like"/>
</dbReference>
<keyword evidence="3" id="KW-0597">Phosphoprotein</keyword>
<keyword evidence="7 10" id="KW-0012">Acyltransferase</keyword>
<dbReference type="InterPro" id="IPR014043">
    <property type="entry name" value="Acyl_transferase_dom"/>
</dbReference>
<keyword evidence="4 10" id="KW-0808">Transferase</keyword>
<comment type="caution">
    <text evidence="10">The sequence shown here is derived from an EMBL/GenBank/DDBJ whole genome shotgun (WGS) entry which is preliminary data.</text>
</comment>
<dbReference type="InterPro" id="IPR018201">
    <property type="entry name" value="Ketoacyl_synth_AS"/>
</dbReference>
<evidence type="ECO:0000313" key="10">
    <source>
        <dbReference type="EMBL" id="TDD79750.1"/>
    </source>
</evidence>
<dbReference type="GO" id="GO:0031177">
    <property type="term" value="F:phosphopantetheine binding"/>
    <property type="evidence" value="ECO:0007669"/>
    <property type="project" value="InterPro"/>
</dbReference>
<keyword evidence="11" id="KW-1185">Reference proteome</keyword>
<accession>A0A4R5B585</accession>
<dbReference type="GO" id="GO:0004312">
    <property type="term" value="F:fatty acid synthase activity"/>
    <property type="evidence" value="ECO:0007669"/>
    <property type="project" value="TreeGrafter"/>
</dbReference>
<protein>
    <submittedName>
        <fullName evidence="10">Acyltransferase domain-containing protein</fullName>
    </submittedName>
</protein>
<dbReference type="PANTHER" id="PTHR43775:SF51">
    <property type="entry name" value="INACTIVE PHENOLPHTHIOCEROL SYNTHESIS POLYKETIDE SYNTHASE TYPE I PKS1-RELATED"/>
    <property type="match status" value="1"/>
</dbReference>
<keyword evidence="6" id="KW-0511">Multifunctional enzyme</keyword>
<dbReference type="SMART" id="SM00825">
    <property type="entry name" value="PKS_KS"/>
    <property type="match status" value="1"/>
</dbReference>
<evidence type="ECO:0000256" key="7">
    <source>
        <dbReference type="ARBA" id="ARBA00023315"/>
    </source>
</evidence>
<dbReference type="InterPro" id="IPR014031">
    <property type="entry name" value="Ketoacyl_synth_C"/>
</dbReference>
<sequence>MTTADEKVVRALRAALKENERLRQASRRLAVPATGDEPIAIVAMGCRYPGGAGTPEELWRLLADGADAIGPFPADRGWDVEGLYDPDPDRAGTTYTRHGGFLEGAGDFDAAFFGMSPREALATDPQQRLLLEVAWETLERAAIDPATLRGTRTGVYTGVMYDDYGSVAKAGGSLGEVEGFLGVGTAGSVASGRISYVLGLEGPAITLDTACSSSLVAIHLAAQALRNGECDLALAGGVTVMATPGVFVEFSRQRGLSPDGRCRAFSADADGTGFAEGAGLLLLERLSDARANDHPVLALVRGSAVNQDGASNGLTAPNGPSQRRVIQAALAAGDLAPADVDAVEGHGTGTTLGDPIEAQALLDVFGPDRDRPLWLGSVKSNLGHTQAAAGVAGVIKMVMAMRRGTLPPTLHAAEPTPHADWTAGPVRLLTEPVPWPGGERPRRAGVSSFSISGTNAHVVVEQAPEPGARPADPAPPATVWTLSARTEEALRGQAARLRDHPGPTVDVARALAATRARFARRAAIVCGGPEENRRALDALRRGGSHPALVRGEAGPPVPLAFVLPGQGSQLPGMGRALYEAHPVFAETLDAVFKHLEPDVQPVMWGDAPALLNQTKFTQPALFAFQVALYRLLESWDIVPDRLIGHSVGELTAAHLSGVFSLEDACHLVSSRASVMQKAPPGGAMIAVQAPEREVAESIAAYTGPGRAGLGAVNSPGSAVLSGDEEAVTAIAEQWRERGRRIRRLEVSHAFHSQHMDPILACFQRTVAEVAAGVPLIPLVSNLTGEIATVDELRSPAHWAGLVRGTVRFGAGVETLLRLGTGRFLELSPRPTLLQAIGETAGRRRTPALIPALRPDLPEPQALARAVATVHVGGGHVDWTRFLGRGPHADLPTYAFQRKRAWIEDGPRPTGPAVAVTDAGADAGAEETGPGDLRDTLAAAPPERRETLLLDLLRGQLAAVLGHDEAVGADTDLMDLGLTSFAALEVMTRLRTATGLELSPAELYDNPTSRALARHLATTFAEGTGT</sequence>
<dbReference type="FunFam" id="3.40.47.10:FF:000019">
    <property type="entry name" value="Polyketide synthase type I"/>
    <property type="match status" value="1"/>
</dbReference>
<proteinExistence type="predicted"/>
<dbReference type="SMART" id="SM01294">
    <property type="entry name" value="PKS_PP_betabranch"/>
    <property type="match status" value="1"/>
</dbReference>
<dbReference type="AlphaFoldDB" id="A0A4R5B585"/>
<feature type="domain" description="Ketosynthase family 3 (KS3)" evidence="9">
    <location>
        <begin position="36"/>
        <end position="462"/>
    </location>
</feature>
<keyword evidence="2" id="KW-0596">Phosphopantetheine</keyword>
<dbReference type="Pfam" id="PF00698">
    <property type="entry name" value="Acyl_transf_1"/>
    <property type="match status" value="1"/>
</dbReference>
<dbReference type="InterPro" id="IPR050091">
    <property type="entry name" value="PKS_NRPS_Biosynth_Enz"/>
</dbReference>
<dbReference type="SUPFAM" id="SSF47336">
    <property type="entry name" value="ACP-like"/>
    <property type="match status" value="1"/>
</dbReference>
<dbReference type="InterPro" id="IPR032821">
    <property type="entry name" value="PKS_assoc"/>
</dbReference>
<dbReference type="InterPro" id="IPR020806">
    <property type="entry name" value="PKS_PP-bd"/>
</dbReference>
<evidence type="ECO:0000256" key="5">
    <source>
        <dbReference type="ARBA" id="ARBA00023194"/>
    </source>
</evidence>
<dbReference type="Pfam" id="PF16197">
    <property type="entry name" value="KAsynt_C_assoc"/>
    <property type="match status" value="1"/>
</dbReference>
<comment type="cofactor">
    <cofactor evidence="1">
        <name>pantetheine 4'-phosphate</name>
        <dbReference type="ChEBI" id="CHEBI:47942"/>
    </cofactor>
</comment>
<dbReference type="GO" id="GO:0004315">
    <property type="term" value="F:3-oxoacyl-[acyl-carrier-protein] synthase activity"/>
    <property type="evidence" value="ECO:0007669"/>
    <property type="project" value="InterPro"/>
</dbReference>
<name>A0A4R5B585_9ACTN</name>
<dbReference type="Gene3D" id="3.40.366.10">
    <property type="entry name" value="Malonyl-Coenzyme A Acyl Carrier Protein, domain 2"/>
    <property type="match status" value="1"/>
</dbReference>
<dbReference type="PROSITE" id="PS52004">
    <property type="entry name" value="KS3_2"/>
    <property type="match status" value="1"/>
</dbReference>